<evidence type="ECO:0000313" key="3">
    <source>
        <dbReference type="Proteomes" id="UP000034507"/>
    </source>
</evidence>
<feature type="transmembrane region" description="Helical" evidence="1">
    <location>
        <begin position="195"/>
        <end position="215"/>
    </location>
</feature>
<evidence type="ECO:0000256" key="1">
    <source>
        <dbReference type="SAM" id="Phobius"/>
    </source>
</evidence>
<dbReference type="Proteomes" id="UP000034507">
    <property type="component" value="Unassembled WGS sequence"/>
</dbReference>
<feature type="transmembrane region" description="Helical" evidence="1">
    <location>
        <begin position="12"/>
        <end position="32"/>
    </location>
</feature>
<keyword evidence="1" id="KW-0472">Membrane</keyword>
<comment type="caution">
    <text evidence="2">The sequence shown here is derived from an EMBL/GenBank/DDBJ whole genome shotgun (WGS) entry which is preliminary data.</text>
</comment>
<feature type="transmembrane region" description="Helical" evidence="1">
    <location>
        <begin position="159"/>
        <end position="189"/>
    </location>
</feature>
<feature type="transmembrane region" description="Helical" evidence="1">
    <location>
        <begin position="83"/>
        <end position="104"/>
    </location>
</feature>
<feature type="transmembrane region" description="Helical" evidence="1">
    <location>
        <begin position="408"/>
        <end position="429"/>
    </location>
</feature>
<protein>
    <recommendedName>
        <fullName evidence="4">Glycosyltransferase RgtA/B/C/D-like domain-containing protein</fullName>
    </recommendedName>
</protein>
<feature type="transmembrane region" description="Helical" evidence="1">
    <location>
        <begin position="356"/>
        <end position="374"/>
    </location>
</feature>
<sequence length="513" mass="60678">MFKIIEKFEPKLLLAALVVFMGWLWFVLQVTFMQNDDWVYYQTVRTFMGGNIVLHPYIGPTFYLQGLIAAAFSKVFSIERLPVLTLFMTTISFYFFTLILVRFLKLRRRQAVLLGLLYFFNPLNLYLTLGFMTGNYFMPFLLMCIFLLLLFEETKKLKFLALTFIVSFLALLVRQVALSIPLSIALYYLYRRERLLSIVGFVVFGSFYFFYSNILTLTARILEVPLQFHHLADFNYTYALVYGVLIMLTAFLLPLVFSVVDWRVVISSKKRILLFVVISLGIFIVGNNIFKPDVISWGEFPYFENTFERTGFYPRGVDGTKYQFRGIYDLYRYWDLGAKLMFALFVGYLVVSRKWILNYFSVFAVTYIGLLVVTETFYDRYILILVPVAIFYLVSIGIKFNYLKITTVTLFVAFLAFYGYQFSMDFILVNSYVWKRAEELAISEDIPYKTIQATNAWKLSFRNLDRNYLYNFSYDSQDVNEIYKCCYKLIEEKTIEYPLNFFINPKIYLYKRI</sequence>
<keyword evidence="1" id="KW-1133">Transmembrane helix</keyword>
<feature type="transmembrane region" description="Helical" evidence="1">
    <location>
        <begin position="236"/>
        <end position="260"/>
    </location>
</feature>
<feature type="transmembrane region" description="Helical" evidence="1">
    <location>
        <begin position="111"/>
        <end position="129"/>
    </location>
</feature>
<feature type="transmembrane region" description="Helical" evidence="1">
    <location>
        <begin position="330"/>
        <end position="350"/>
    </location>
</feature>
<gene>
    <name evidence="2" type="ORF">UU77_C0034G0002</name>
</gene>
<organism evidence="2 3">
    <name type="scientific">candidate division WWE3 bacterium GW2011_GWC1_41_7</name>
    <dbReference type="NCBI Taxonomy" id="1619119"/>
    <lineage>
        <taxon>Bacteria</taxon>
        <taxon>Katanobacteria</taxon>
    </lineage>
</organism>
<feature type="transmembrane region" description="Helical" evidence="1">
    <location>
        <begin position="381"/>
        <end position="402"/>
    </location>
</feature>
<feature type="transmembrane region" description="Helical" evidence="1">
    <location>
        <begin position="272"/>
        <end position="290"/>
    </location>
</feature>
<proteinExistence type="predicted"/>
<evidence type="ECO:0000313" key="2">
    <source>
        <dbReference type="EMBL" id="KKS19986.1"/>
    </source>
</evidence>
<dbReference type="EMBL" id="LCBX01000034">
    <property type="protein sequence ID" value="KKS19986.1"/>
    <property type="molecule type" value="Genomic_DNA"/>
</dbReference>
<evidence type="ECO:0008006" key="4">
    <source>
        <dbReference type="Google" id="ProtNLM"/>
    </source>
</evidence>
<reference evidence="2 3" key="1">
    <citation type="journal article" date="2015" name="Nature">
        <title>rRNA introns, odd ribosomes, and small enigmatic genomes across a large radiation of phyla.</title>
        <authorList>
            <person name="Brown C.T."/>
            <person name="Hug L.A."/>
            <person name="Thomas B.C."/>
            <person name="Sharon I."/>
            <person name="Castelle C.J."/>
            <person name="Singh A."/>
            <person name="Wilkins M.J."/>
            <person name="Williams K.H."/>
            <person name="Banfield J.F."/>
        </authorList>
    </citation>
    <scope>NUCLEOTIDE SEQUENCE [LARGE SCALE GENOMIC DNA]</scope>
</reference>
<dbReference type="AlphaFoldDB" id="A0A0G0ZD34"/>
<keyword evidence="1" id="KW-0812">Transmembrane</keyword>
<name>A0A0G0ZD34_UNCKA</name>
<accession>A0A0G0ZD34</accession>